<dbReference type="Gene3D" id="3.20.20.440">
    <property type="entry name" value="D-Lysine 5,6-aminomutase alpha subunit"/>
    <property type="match status" value="1"/>
</dbReference>
<organism evidence="2 3">
    <name type="scientific">Virgisporangium aliadipatigenens</name>
    <dbReference type="NCBI Taxonomy" id="741659"/>
    <lineage>
        <taxon>Bacteria</taxon>
        <taxon>Bacillati</taxon>
        <taxon>Actinomycetota</taxon>
        <taxon>Actinomycetes</taxon>
        <taxon>Micromonosporales</taxon>
        <taxon>Micromonosporaceae</taxon>
        <taxon>Virgisporangium</taxon>
    </lineage>
</organism>
<dbReference type="InterPro" id="IPR016176">
    <property type="entry name" value="Cbl-dep_enz_cat"/>
</dbReference>
<protein>
    <submittedName>
        <fullName evidence="2">L-beta-lysine 5,6-aminomutase alpha subunit</fullName>
    </submittedName>
</protein>
<comment type="caution">
    <text evidence="2">The sequence shown here is derived from an EMBL/GenBank/DDBJ whole genome shotgun (WGS) entry which is preliminary data.</text>
</comment>
<reference evidence="2" key="1">
    <citation type="submission" date="2021-01" db="EMBL/GenBank/DDBJ databases">
        <title>Whole genome shotgun sequence of Virgisporangium aliadipatigenens NBRC 105644.</title>
        <authorList>
            <person name="Komaki H."/>
            <person name="Tamura T."/>
        </authorList>
    </citation>
    <scope>NUCLEOTIDE SEQUENCE</scope>
    <source>
        <strain evidence="2">NBRC 105644</strain>
    </source>
</reference>
<dbReference type="Pfam" id="PF09043">
    <property type="entry name" value="Lys-AminoMut_A"/>
    <property type="match status" value="1"/>
</dbReference>
<evidence type="ECO:0000313" key="2">
    <source>
        <dbReference type="EMBL" id="GIJ45536.1"/>
    </source>
</evidence>
<dbReference type="RefSeq" id="WP_203899066.1">
    <property type="nucleotide sequence ID" value="NZ_BOPF01000007.1"/>
</dbReference>
<feature type="domain" description="D-Lysine 5,6-aminomutase alpha subunit" evidence="1">
    <location>
        <begin position="5"/>
        <end position="513"/>
    </location>
</feature>
<dbReference type="Proteomes" id="UP000619260">
    <property type="component" value="Unassembled WGS sequence"/>
</dbReference>
<accession>A0A8J4DQ35</accession>
<gene>
    <name evidence="2" type="ORF">Val02_24220</name>
</gene>
<evidence type="ECO:0000259" key="1">
    <source>
        <dbReference type="Pfam" id="PF09043"/>
    </source>
</evidence>
<dbReference type="GO" id="GO:0003824">
    <property type="term" value="F:catalytic activity"/>
    <property type="evidence" value="ECO:0007669"/>
    <property type="project" value="InterPro"/>
</dbReference>
<dbReference type="InterPro" id="IPR037086">
    <property type="entry name" value="Lys-AminoMut_asu_sf"/>
</dbReference>
<dbReference type="AlphaFoldDB" id="A0A8J4DQ35"/>
<keyword evidence="3" id="KW-1185">Reference proteome</keyword>
<dbReference type="InterPro" id="IPR015130">
    <property type="entry name" value="Lys-AminoMut_A"/>
</dbReference>
<dbReference type="EMBL" id="BOPF01000007">
    <property type="protein sequence ID" value="GIJ45536.1"/>
    <property type="molecule type" value="Genomic_DNA"/>
</dbReference>
<evidence type="ECO:0000313" key="3">
    <source>
        <dbReference type="Proteomes" id="UP000619260"/>
    </source>
</evidence>
<sequence length="520" mass="55929">MTAKLALDADQVARARELAAIAGAPVVELARSHTTVAVERATLRLAGLGGADPDGIPWVNRLVSAVVEQVGLEHGVSGPVFGALARGDSTDLVALAQRAAAGSVDFTVPAGKARTAAHRLGTRAVRDGLRTVDRRRAERERLVKRLGDPPQRPWIYLIVATGDIYEDIPQAQAAARAGADVIAVIRSTGQSLLDYVPEGATREGFAGTYATRENFRLMRAALDETSKELGRYVRLTNYASGLCMPEIAALAGLERLDMMLNDSMYGILFRDINPVRTFVDQRFSRQIHARAGIIINTGEDNYLTTADAVEAAHTVTVSQLLNEFFAHEAGLPDAQLGLGHAFEINPDVKDSFRLELAHALLARELFPDAPLKWMPPTKHMTGDVFRGNLLDGFFNLAGVLTGQSILLVGMMTEAVVTPWLSDRDIALQNVRYVLDSCGGLHEDFVPAPGGFVQKRAATVLAEAVTLLERITDEGLLSSIADGTFGIMKRPPDKGRGLDGVARRADDFWNPAVALLDGGAA</sequence>
<dbReference type="SUPFAM" id="SSF51703">
    <property type="entry name" value="Cobalamin (vitamin B12)-dependent enzymes"/>
    <property type="match status" value="1"/>
</dbReference>
<proteinExistence type="predicted"/>
<name>A0A8J4DQ35_9ACTN</name>
<dbReference type="GO" id="GO:0031419">
    <property type="term" value="F:cobalamin binding"/>
    <property type="evidence" value="ECO:0007669"/>
    <property type="project" value="InterPro"/>
</dbReference>